<dbReference type="Pfam" id="PF13847">
    <property type="entry name" value="Methyltransf_31"/>
    <property type="match status" value="1"/>
</dbReference>
<dbReference type="SUPFAM" id="SSF53335">
    <property type="entry name" value="S-adenosyl-L-methionine-dependent methyltransferases"/>
    <property type="match status" value="1"/>
</dbReference>
<dbReference type="EMBL" id="JACSQL010000003">
    <property type="protein sequence ID" value="MBD7968302.1"/>
    <property type="molecule type" value="Genomic_DNA"/>
</dbReference>
<organism evidence="2 3">
    <name type="scientific">Paenibacillus gallinarum</name>
    <dbReference type="NCBI Taxonomy" id="2762232"/>
    <lineage>
        <taxon>Bacteria</taxon>
        <taxon>Bacillati</taxon>
        <taxon>Bacillota</taxon>
        <taxon>Bacilli</taxon>
        <taxon>Bacillales</taxon>
        <taxon>Paenibacillaceae</taxon>
        <taxon>Paenibacillus</taxon>
    </lineage>
</organism>
<reference evidence="2 3" key="1">
    <citation type="submission" date="2020-08" db="EMBL/GenBank/DDBJ databases">
        <title>A Genomic Blueprint of the Chicken Gut Microbiome.</title>
        <authorList>
            <person name="Gilroy R."/>
            <person name="Ravi A."/>
            <person name="Getino M."/>
            <person name="Pursley I."/>
            <person name="Horton D.L."/>
            <person name="Alikhan N.-F."/>
            <person name="Baker D."/>
            <person name="Gharbi K."/>
            <person name="Hall N."/>
            <person name="Watson M."/>
            <person name="Adriaenssens E.M."/>
            <person name="Foster-Nyarko E."/>
            <person name="Jarju S."/>
            <person name="Secka A."/>
            <person name="Antonio M."/>
            <person name="Oren A."/>
            <person name="Chaudhuri R."/>
            <person name="La Ragione R.M."/>
            <person name="Hildebrand F."/>
            <person name="Pallen M.J."/>
        </authorList>
    </citation>
    <scope>NUCLEOTIDE SEQUENCE [LARGE SCALE GENOMIC DNA]</scope>
    <source>
        <strain evidence="2 3">Sa2BVA9</strain>
    </source>
</reference>
<dbReference type="InterPro" id="IPR029063">
    <property type="entry name" value="SAM-dependent_MTases_sf"/>
</dbReference>
<comment type="caution">
    <text evidence="2">The sequence shown here is derived from an EMBL/GenBank/DDBJ whole genome shotgun (WGS) entry which is preliminary data.</text>
</comment>
<evidence type="ECO:0000259" key="1">
    <source>
        <dbReference type="Pfam" id="PF13847"/>
    </source>
</evidence>
<keyword evidence="2" id="KW-0489">Methyltransferase</keyword>
<dbReference type="PANTHER" id="PTHR43861">
    <property type="entry name" value="TRANS-ACONITATE 2-METHYLTRANSFERASE-RELATED"/>
    <property type="match status" value="1"/>
</dbReference>
<keyword evidence="3" id="KW-1185">Reference proteome</keyword>
<protein>
    <submittedName>
        <fullName evidence="2">Methyltransferase domain-containing protein</fullName>
    </submittedName>
</protein>
<dbReference type="InterPro" id="IPR025714">
    <property type="entry name" value="Methyltranfer_dom"/>
</dbReference>
<proteinExistence type="predicted"/>
<evidence type="ECO:0000313" key="3">
    <source>
        <dbReference type="Proteomes" id="UP000608071"/>
    </source>
</evidence>
<evidence type="ECO:0000313" key="2">
    <source>
        <dbReference type="EMBL" id="MBD7968302.1"/>
    </source>
</evidence>
<keyword evidence="2" id="KW-0808">Transferase</keyword>
<name>A0ABR8SXR9_9BACL</name>
<feature type="domain" description="Methyltransferase" evidence="1">
    <location>
        <begin position="36"/>
        <end position="144"/>
    </location>
</feature>
<dbReference type="GO" id="GO:0008168">
    <property type="term" value="F:methyltransferase activity"/>
    <property type="evidence" value="ECO:0007669"/>
    <property type="project" value="UniProtKB-KW"/>
</dbReference>
<accession>A0ABR8SXR9</accession>
<dbReference type="Proteomes" id="UP000608071">
    <property type="component" value="Unassembled WGS sequence"/>
</dbReference>
<sequence length="278" mass="31109">MNHISRNRASMPAGTSVIVNQRSLEASNRRLAALLQAGMSVLDVGCASGAITRGIAERVGSDGKVTGIDVSERLIQEAKEHSVNLTNLDFEVADIYNLPYENTYDVITAARVLQWLSEPQKALEQMVGAVKPGGTLLVLDYNHEKIEWSPAPPEAFLHFYSAFLKWRQDSGMSNEIADQLVSCFEEEGLKNVIEYEQHEKTSRGDLDFENRIAIWAEVAESRGKQLVSDGYLTEEERVEAAVSYRTWAAQKATGMKMYLLAVEGKKPEQIEQKQKVWE</sequence>
<gene>
    <name evidence="2" type="ORF">H9647_09515</name>
</gene>
<dbReference type="GO" id="GO:0032259">
    <property type="term" value="P:methylation"/>
    <property type="evidence" value="ECO:0007669"/>
    <property type="project" value="UniProtKB-KW"/>
</dbReference>
<dbReference type="RefSeq" id="WP_191799544.1">
    <property type="nucleotide sequence ID" value="NZ_JACSQL010000003.1"/>
</dbReference>
<dbReference type="CDD" id="cd02440">
    <property type="entry name" value="AdoMet_MTases"/>
    <property type="match status" value="1"/>
</dbReference>
<dbReference type="Gene3D" id="3.40.50.150">
    <property type="entry name" value="Vaccinia Virus protein VP39"/>
    <property type="match status" value="1"/>
</dbReference>